<keyword evidence="2" id="KW-0677">Repeat</keyword>
<dbReference type="InterPro" id="IPR027370">
    <property type="entry name" value="Znf-RING_euk"/>
</dbReference>
<feature type="domain" description="B30.2/SPRY" evidence="12">
    <location>
        <begin position="804"/>
        <end position="1012"/>
    </location>
</feature>
<dbReference type="CDD" id="cd19756">
    <property type="entry name" value="Bbox2"/>
    <property type="match status" value="1"/>
</dbReference>
<dbReference type="PANTHER" id="PTHR25462:SF296">
    <property type="entry name" value="MEIOTIC P26, ISOFORM F"/>
    <property type="match status" value="1"/>
</dbReference>
<accession>A0ABY7G386</accession>
<evidence type="ECO:0000256" key="9">
    <source>
        <dbReference type="SAM" id="MobiDB-lite"/>
    </source>
</evidence>
<evidence type="ECO:0000259" key="12">
    <source>
        <dbReference type="PROSITE" id="PS50188"/>
    </source>
</evidence>
<dbReference type="InterPro" id="IPR043136">
    <property type="entry name" value="B30.2/SPRY_sf"/>
</dbReference>
<dbReference type="SUPFAM" id="SSF57850">
    <property type="entry name" value="RING/U-box"/>
    <property type="match status" value="1"/>
</dbReference>
<dbReference type="SUPFAM" id="SSF57845">
    <property type="entry name" value="B-box zinc-binding domain"/>
    <property type="match status" value="1"/>
</dbReference>
<dbReference type="SMART" id="SM00336">
    <property type="entry name" value="BBOX"/>
    <property type="match status" value="2"/>
</dbReference>
<feature type="domain" description="RING-type" evidence="10">
    <location>
        <begin position="330"/>
        <end position="373"/>
    </location>
</feature>
<evidence type="ECO:0000256" key="1">
    <source>
        <dbReference type="ARBA" id="ARBA00022723"/>
    </source>
</evidence>
<feature type="repeat" description="Filamin" evidence="7">
    <location>
        <begin position="722"/>
        <end position="781"/>
    </location>
</feature>
<evidence type="ECO:0000256" key="3">
    <source>
        <dbReference type="ARBA" id="ARBA00022771"/>
    </source>
</evidence>
<dbReference type="PROSITE" id="PS50188">
    <property type="entry name" value="B302_SPRY"/>
    <property type="match status" value="1"/>
</dbReference>
<evidence type="ECO:0000259" key="10">
    <source>
        <dbReference type="PROSITE" id="PS50089"/>
    </source>
</evidence>
<dbReference type="InterPro" id="IPR013320">
    <property type="entry name" value="ConA-like_dom_sf"/>
</dbReference>
<organism evidence="13 14">
    <name type="scientific">Mya arenaria</name>
    <name type="common">Soft-shell clam</name>
    <dbReference type="NCBI Taxonomy" id="6604"/>
    <lineage>
        <taxon>Eukaryota</taxon>
        <taxon>Metazoa</taxon>
        <taxon>Spiralia</taxon>
        <taxon>Lophotrochozoa</taxon>
        <taxon>Mollusca</taxon>
        <taxon>Bivalvia</taxon>
        <taxon>Autobranchia</taxon>
        <taxon>Heteroconchia</taxon>
        <taxon>Euheterodonta</taxon>
        <taxon>Imparidentia</taxon>
        <taxon>Neoheterodontei</taxon>
        <taxon>Myida</taxon>
        <taxon>Myoidea</taxon>
        <taxon>Myidae</taxon>
        <taxon>Mya</taxon>
    </lineage>
</organism>
<dbReference type="SMART" id="SM00502">
    <property type="entry name" value="BBC"/>
    <property type="match status" value="1"/>
</dbReference>
<evidence type="ECO:0000256" key="5">
    <source>
        <dbReference type="ARBA" id="ARBA00022833"/>
    </source>
</evidence>
<evidence type="ECO:0000256" key="6">
    <source>
        <dbReference type="PROSITE-ProRule" id="PRU00024"/>
    </source>
</evidence>
<dbReference type="Pfam" id="PF13445">
    <property type="entry name" value="zf-RING_UBOX"/>
    <property type="match status" value="1"/>
</dbReference>
<dbReference type="CDD" id="cd16449">
    <property type="entry name" value="RING-HC"/>
    <property type="match status" value="1"/>
</dbReference>
<dbReference type="InterPro" id="IPR001841">
    <property type="entry name" value="Znf_RING"/>
</dbReference>
<protein>
    <submittedName>
        <fullName evidence="13">LIN41-like protein</fullName>
    </submittedName>
</protein>
<keyword evidence="3 6" id="KW-0863">Zinc-finger</keyword>
<name>A0ABY7G386_MYAAR</name>
<reference evidence="13" key="1">
    <citation type="submission" date="2022-11" db="EMBL/GenBank/DDBJ databases">
        <title>Centuries of genome instability and evolution in soft-shell clam transmissible cancer (bioRxiv).</title>
        <authorList>
            <person name="Hart S.F.M."/>
            <person name="Yonemitsu M.A."/>
            <person name="Giersch R.M."/>
            <person name="Beal B.F."/>
            <person name="Arriagada G."/>
            <person name="Davis B.W."/>
            <person name="Ostrander E.A."/>
            <person name="Goff S.P."/>
            <person name="Metzger M.J."/>
        </authorList>
    </citation>
    <scope>NUCLEOTIDE SEQUENCE</scope>
    <source>
        <strain evidence="13">MELC-2E11</strain>
        <tissue evidence="13">Siphon/mantle</tissue>
    </source>
</reference>
<dbReference type="PROSITE" id="PS50089">
    <property type="entry name" value="ZF_RING_2"/>
    <property type="match status" value="1"/>
</dbReference>
<dbReference type="SUPFAM" id="SSF49899">
    <property type="entry name" value="Concanavalin A-like lectins/glucanases"/>
    <property type="match status" value="1"/>
</dbReference>
<feature type="non-terminal residue" evidence="13">
    <location>
        <position position="1022"/>
    </location>
</feature>
<dbReference type="CDD" id="cd19757">
    <property type="entry name" value="Bbox1"/>
    <property type="match status" value="1"/>
</dbReference>
<evidence type="ECO:0000256" key="2">
    <source>
        <dbReference type="ARBA" id="ARBA00022737"/>
    </source>
</evidence>
<feature type="coiled-coil region" evidence="8">
    <location>
        <begin position="527"/>
        <end position="590"/>
    </location>
</feature>
<dbReference type="InterPro" id="IPR003649">
    <property type="entry name" value="Bbox_C"/>
</dbReference>
<feature type="region of interest" description="Disordered" evidence="9">
    <location>
        <begin position="144"/>
        <end position="169"/>
    </location>
</feature>
<dbReference type="PANTHER" id="PTHR25462">
    <property type="entry name" value="BONUS, ISOFORM C-RELATED"/>
    <property type="match status" value="1"/>
</dbReference>
<keyword evidence="1" id="KW-0479">Metal-binding</keyword>
<dbReference type="SMART" id="SM00184">
    <property type="entry name" value="RING"/>
    <property type="match status" value="1"/>
</dbReference>
<dbReference type="Gene3D" id="3.30.40.10">
    <property type="entry name" value="Zinc/RING finger domain, C3HC4 (zinc finger)"/>
    <property type="match status" value="1"/>
</dbReference>
<dbReference type="PROSITE" id="PS50194">
    <property type="entry name" value="FILAMIN_REPEAT"/>
    <property type="match status" value="1"/>
</dbReference>
<evidence type="ECO:0000259" key="11">
    <source>
        <dbReference type="PROSITE" id="PS50119"/>
    </source>
</evidence>
<dbReference type="InterPro" id="IPR017868">
    <property type="entry name" value="Filamin/ABP280_repeat-like"/>
</dbReference>
<gene>
    <name evidence="13" type="ORF">MAR_013481</name>
</gene>
<evidence type="ECO:0000256" key="4">
    <source>
        <dbReference type="ARBA" id="ARBA00022786"/>
    </source>
</evidence>
<dbReference type="Gene3D" id="2.60.120.920">
    <property type="match status" value="1"/>
</dbReference>
<keyword evidence="14" id="KW-1185">Reference proteome</keyword>
<dbReference type="Proteomes" id="UP001164746">
    <property type="component" value="Chromosome 15"/>
</dbReference>
<evidence type="ECO:0000313" key="14">
    <source>
        <dbReference type="Proteomes" id="UP001164746"/>
    </source>
</evidence>
<dbReference type="InterPro" id="IPR000315">
    <property type="entry name" value="Znf_B-box"/>
</dbReference>
<evidence type="ECO:0000313" key="13">
    <source>
        <dbReference type="EMBL" id="WAR27777.1"/>
    </source>
</evidence>
<evidence type="ECO:0000256" key="8">
    <source>
        <dbReference type="SAM" id="Coils"/>
    </source>
</evidence>
<keyword evidence="5" id="KW-0862">Zinc</keyword>
<dbReference type="InterPro" id="IPR001870">
    <property type="entry name" value="B30.2/SPRY"/>
</dbReference>
<dbReference type="Gene3D" id="3.30.160.60">
    <property type="entry name" value="Classic Zinc Finger"/>
    <property type="match status" value="1"/>
</dbReference>
<proteinExistence type="predicted"/>
<dbReference type="InterPro" id="IPR013083">
    <property type="entry name" value="Znf_RING/FYVE/PHD"/>
</dbReference>
<feature type="domain" description="B box-type" evidence="11">
    <location>
        <begin position="405"/>
        <end position="452"/>
    </location>
</feature>
<evidence type="ECO:0000256" key="7">
    <source>
        <dbReference type="PROSITE-ProRule" id="PRU00087"/>
    </source>
</evidence>
<keyword evidence="4" id="KW-0833">Ubl conjugation pathway</keyword>
<dbReference type="PROSITE" id="PS50119">
    <property type="entry name" value="ZF_BBOX"/>
    <property type="match status" value="1"/>
</dbReference>
<dbReference type="EMBL" id="CP111026">
    <property type="protein sequence ID" value="WAR27777.1"/>
    <property type="molecule type" value="Genomic_DNA"/>
</dbReference>
<dbReference type="InterPro" id="IPR047153">
    <property type="entry name" value="TRIM45/56/19-like"/>
</dbReference>
<sequence>MTSAGVDAQSFVPLPTVHVGTRKKSKLKINIDIEKRRRHKKGGAIFGRSFVSISGDLGRQTIVTDHTIHIAFPDESGVRTLNLVYNQAGHPPIPVNQRGGVYSLLTEKRHDLVHVADLPAEDAPLLFRELKEGKFDLIATVRPTHRQPGSPVKAADGKSETVSSTSGPEFQFTKPELELLRTWRTGEFYTYNHLTGQISLLREKRDGKQPTLAHAVDRLRVLPGADEWAFKSEESAGFYRKYLLQEEIETRLRPERAIRNPQSLPEVTGRQTLKRQWSFTSETGPIKDSFAVRALNGDVALRNLVTGSDVMERGKPFDADDALQEQNLKCPVCKNFYDTRDRNPHVLQCLHSTCRACLQSRVRAEMAQCPQCSEVNEVPNNDLQQLPVDHARQHLVKFFKVRNRSSEIGCDSCDPRNRATHRCKECDEFLCGACTEAHKRTKVTKGHNVLNVDSLKRLNLDEFHHKRTCTVPDHEDQHFSFYCYSKGCDQPICSLCAVTEHNKADGHDIRNINDVYLENKRVVESLLIDVKHKRGQAEEAIQSIEEEIQNLYIKESSTDEEIDQAFLACQKQLEKRKNELKEKLAATSKAKKKGMESQLDKLIGEKNALDHSARFSSNVLGYSDATEFLQMKDALFSRLGELKELEVDQRPHNKADIKFHGHKMIDAFQKFSNKMGEVWSTTAFIPNTKIQTYDIGLGREETAMMITLHDYERRPLAEPGVDIKVDVTNPMGKKARAHVIDLTDSEGAYKVIFQGVKLGDHRASVFIMGLPVIDPGVTFKVRRQTDLETDVLSLKFDDDDDDGVRPAKNRNRSYRVFGDIICPDFAFDPATCHPQNMVTADSRTLKNVRGRTANIGTALKNYRGALGTRAFGQAGRFYFERQLRNDLIFEVAIARKSEIDRNYTVDGSPYAWTVCARRCPLCRTVCLMTFHNGVRLYHLPLTENAPPGTTLRTTVGFLIDTKTKQWFIVDAKNRRLFYRFKNIDTSKPLWPVFGAYSTEYVSVSLALRTGKDVQAVPDIPSD</sequence>
<keyword evidence="8" id="KW-0175">Coiled coil</keyword>